<evidence type="ECO:0000313" key="2">
    <source>
        <dbReference type="EMBL" id="ABZ77011.1"/>
    </source>
</evidence>
<reference evidence="2" key="1">
    <citation type="submission" date="2008-01" db="EMBL/GenBank/DDBJ databases">
        <title>Complete sequence of Shewanella halifaxensis HAW-EB4.</title>
        <authorList>
            <consortium name="US DOE Joint Genome Institute"/>
            <person name="Copeland A."/>
            <person name="Lucas S."/>
            <person name="Lapidus A."/>
            <person name="Glavina del Rio T."/>
            <person name="Dalin E."/>
            <person name="Tice H."/>
            <person name="Bruce D."/>
            <person name="Goodwin L."/>
            <person name="Pitluck S."/>
            <person name="Sims D."/>
            <person name="Brettin T."/>
            <person name="Detter J.C."/>
            <person name="Han C."/>
            <person name="Kuske C.R."/>
            <person name="Schmutz J."/>
            <person name="Larimer F."/>
            <person name="Land M."/>
            <person name="Hauser L."/>
            <person name="Kyrpides N."/>
            <person name="Kim E."/>
            <person name="Zhao J.-S."/>
            <person name="Richardson P."/>
        </authorList>
    </citation>
    <scope>NUCLEOTIDE SEQUENCE [LARGE SCALE GENOMIC DNA]</scope>
    <source>
        <strain evidence="2">HAW-EB4</strain>
    </source>
</reference>
<organism evidence="2 3">
    <name type="scientific">Shewanella halifaxensis (strain HAW-EB4)</name>
    <dbReference type="NCBI Taxonomy" id="458817"/>
    <lineage>
        <taxon>Bacteria</taxon>
        <taxon>Pseudomonadati</taxon>
        <taxon>Pseudomonadota</taxon>
        <taxon>Gammaproteobacteria</taxon>
        <taxon>Alteromonadales</taxon>
        <taxon>Shewanellaceae</taxon>
        <taxon>Shewanella</taxon>
    </lineage>
</organism>
<proteinExistence type="predicted"/>
<dbReference type="EMBL" id="CP000931">
    <property type="protein sequence ID" value="ABZ77011.1"/>
    <property type="molecule type" value="Genomic_DNA"/>
</dbReference>
<protein>
    <submittedName>
        <fullName evidence="2">Uncharacterized protein</fullName>
    </submittedName>
</protein>
<dbReference type="OrthoDB" id="6990245at2"/>
<keyword evidence="1" id="KW-0732">Signal</keyword>
<dbReference type="PROSITE" id="PS51257">
    <property type="entry name" value="PROKAR_LIPOPROTEIN"/>
    <property type="match status" value="1"/>
</dbReference>
<sequence length="134" mass="14559">MFAKTNLALLALGACALSFNSFAGEAEEAFVSELADCAAYYHIASDTISAMNAPQMEAVVERLKLSGEQAEQLAKQYQTEDKVSAAITAAAEKHRATMPNAKSLGPLMGKYKETCQSILAQPEKRLDYWTMVTM</sequence>
<dbReference type="KEGG" id="shl:Shal_2453"/>
<dbReference type="eggNOG" id="ENOG503474Z">
    <property type="taxonomic scope" value="Bacteria"/>
</dbReference>
<feature type="signal peptide" evidence="1">
    <location>
        <begin position="1"/>
        <end position="23"/>
    </location>
</feature>
<keyword evidence="3" id="KW-1185">Reference proteome</keyword>
<accession>B0TJL5</accession>
<name>B0TJL5_SHEHH</name>
<evidence type="ECO:0000256" key="1">
    <source>
        <dbReference type="SAM" id="SignalP"/>
    </source>
</evidence>
<feature type="chain" id="PRO_5002755701" evidence="1">
    <location>
        <begin position="24"/>
        <end position="134"/>
    </location>
</feature>
<gene>
    <name evidence="2" type="ordered locus">Shal_2453</name>
</gene>
<dbReference type="Proteomes" id="UP000001317">
    <property type="component" value="Chromosome"/>
</dbReference>
<dbReference type="HOGENOM" id="CLU_147284_0_0_6"/>
<evidence type="ECO:0000313" key="3">
    <source>
        <dbReference type="Proteomes" id="UP000001317"/>
    </source>
</evidence>
<dbReference type="RefSeq" id="WP_012277539.1">
    <property type="nucleotide sequence ID" value="NC_010334.1"/>
</dbReference>
<dbReference type="AlphaFoldDB" id="B0TJL5"/>